<sequence>MLSHVTIFCFFASYVVALATEVVRIYKPSTIARGVAVLFASAGLLAHTLYLFEQSRQAHLPPLLSSTQDWLLVLAWVTSGCYLVLAAIDGKPAIGVFLLPAVLLLIGAATLVTDHTNSTIYDSEVRSLIVRRWALLHAGLILFGIAAVLMGTISSLMYLYQHRRLKHAASGGFDTFSLERLANWNRMMVLIALPMLTLGLGAGYILGVFTRTGEGDRSFWDPMVVISSIAWLILGGLLTWTLRSDSQSSRTVILRTLLAFSFLLLTLIGLQIVTGGHAS</sequence>
<feature type="transmembrane region" description="Helical" evidence="1">
    <location>
        <begin position="30"/>
        <end position="50"/>
    </location>
</feature>
<dbReference type="EMBL" id="CP036316">
    <property type="protein sequence ID" value="QDT64986.1"/>
    <property type="molecule type" value="Genomic_DNA"/>
</dbReference>
<organism evidence="3 4">
    <name type="scientific">Calycomorphotria hydatis</name>
    <dbReference type="NCBI Taxonomy" id="2528027"/>
    <lineage>
        <taxon>Bacteria</taxon>
        <taxon>Pseudomonadati</taxon>
        <taxon>Planctomycetota</taxon>
        <taxon>Planctomycetia</taxon>
        <taxon>Planctomycetales</taxon>
        <taxon>Planctomycetaceae</taxon>
        <taxon>Calycomorphotria</taxon>
    </lineage>
</organism>
<dbReference type="AlphaFoldDB" id="A0A517T9E6"/>
<dbReference type="KEGG" id="chya:V22_22320"/>
<feature type="transmembrane region" description="Helical" evidence="1">
    <location>
        <begin position="252"/>
        <end position="273"/>
    </location>
</feature>
<feature type="transmembrane region" description="Helical" evidence="1">
    <location>
        <begin position="187"/>
        <end position="207"/>
    </location>
</feature>
<dbReference type="Proteomes" id="UP000319976">
    <property type="component" value="Chromosome"/>
</dbReference>
<name>A0A517T9E6_9PLAN</name>
<feature type="transmembrane region" description="Helical" evidence="1">
    <location>
        <begin position="95"/>
        <end position="113"/>
    </location>
</feature>
<protein>
    <submittedName>
        <fullName evidence="3">Cytochrome c biogenesis protein CcsA</fullName>
    </submittedName>
</protein>
<reference evidence="3 4" key="1">
    <citation type="submission" date="2019-02" db="EMBL/GenBank/DDBJ databases">
        <title>Deep-cultivation of Planctomycetes and their phenomic and genomic characterization uncovers novel biology.</title>
        <authorList>
            <person name="Wiegand S."/>
            <person name="Jogler M."/>
            <person name="Boedeker C."/>
            <person name="Pinto D."/>
            <person name="Vollmers J."/>
            <person name="Rivas-Marin E."/>
            <person name="Kohn T."/>
            <person name="Peeters S.H."/>
            <person name="Heuer A."/>
            <person name="Rast P."/>
            <person name="Oberbeckmann S."/>
            <person name="Bunk B."/>
            <person name="Jeske O."/>
            <person name="Meyerdierks A."/>
            <person name="Storesund J.E."/>
            <person name="Kallscheuer N."/>
            <person name="Luecker S."/>
            <person name="Lage O.M."/>
            <person name="Pohl T."/>
            <person name="Merkel B.J."/>
            <person name="Hornburger P."/>
            <person name="Mueller R.-W."/>
            <person name="Bruemmer F."/>
            <person name="Labrenz M."/>
            <person name="Spormann A.M."/>
            <person name="Op den Camp H."/>
            <person name="Overmann J."/>
            <person name="Amann R."/>
            <person name="Jetten M.S.M."/>
            <person name="Mascher T."/>
            <person name="Medema M.H."/>
            <person name="Devos D.P."/>
            <person name="Kaster A.-K."/>
            <person name="Ovreas L."/>
            <person name="Rohde M."/>
            <person name="Galperin M.Y."/>
            <person name="Jogler C."/>
        </authorList>
    </citation>
    <scope>NUCLEOTIDE SEQUENCE [LARGE SCALE GENOMIC DNA]</scope>
    <source>
        <strain evidence="3 4">V22</strain>
    </source>
</reference>
<keyword evidence="1" id="KW-0472">Membrane</keyword>
<keyword evidence="1" id="KW-1133">Transmembrane helix</keyword>
<dbReference type="GO" id="GO:0020037">
    <property type="term" value="F:heme binding"/>
    <property type="evidence" value="ECO:0007669"/>
    <property type="project" value="InterPro"/>
</dbReference>
<evidence type="ECO:0000256" key="1">
    <source>
        <dbReference type="SAM" id="Phobius"/>
    </source>
</evidence>
<feature type="domain" description="Cytochrome c assembly protein" evidence="2">
    <location>
        <begin position="70"/>
        <end position="274"/>
    </location>
</feature>
<dbReference type="Pfam" id="PF01578">
    <property type="entry name" value="Cytochrom_C_asm"/>
    <property type="match status" value="1"/>
</dbReference>
<dbReference type="RefSeq" id="WP_145262606.1">
    <property type="nucleotide sequence ID" value="NZ_CP036316.1"/>
</dbReference>
<proteinExistence type="predicted"/>
<keyword evidence="1" id="KW-0812">Transmembrane</keyword>
<keyword evidence="4" id="KW-1185">Reference proteome</keyword>
<feature type="transmembrane region" description="Helical" evidence="1">
    <location>
        <begin position="219"/>
        <end position="240"/>
    </location>
</feature>
<feature type="transmembrane region" description="Helical" evidence="1">
    <location>
        <begin position="133"/>
        <end position="160"/>
    </location>
</feature>
<dbReference type="InterPro" id="IPR002541">
    <property type="entry name" value="Cyt_c_assembly"/>
</dbReference>
<evidence type="ECO:0000313" key="3">
    <source>
        <dbReference type="EMBL" id="QDT64986.1"/>
    </source>
</evidence>
<evidence type="ECO:0000313" key="4">
    <source>
        <dbReference type="Proteomes" id="UP000319976"/>
    </source>
</evidence>
<evidence type="ECO:0000259" key="2">
    <source>
        <dbReference type="Pfam" id="PF01578"/>
    </source>
</evidence>
<dbReference type="GO" id="GO:0017004">
    <property type="term" value="P:cytochrome complex assembly"/>
    <property type="evidence" value="ECO:0007669"/>
    <property type="project" value="InterPro"/>
</dbReference>
<gene>
    <name evidence="3" type="primary">ccsA_2</name>
    <name evidence="3" type="ORF">V22_22320</name>
</gene>
<feature type="transmembrane region" description="Helical" evidence="1">
    <location>
        <begin position="70"/>
        <end position="88"/>
    </location>
</feature>
<feature type="transmembrane region" description="Helical" evidence="1">
    <location>
        <begin position="6"/>
        <end position="23"/>
    </location>
</feature>
<accession>A0A517T9E6</accession>
<dbReference type="OrthoDB" id="257620at2"/>